<dbReference type="Proteomes" id="UP000003688">
    <property type="component" value="Unassembled WGS sequence"/>
</dbReference>
<sequence>MFWFHDVQTVRVVALDTVHFPFDEGMMLGKMKGGLGFEVALETGLRVFAGIDDESAAPATDGDMFAGGAMAGFAALNTGHTSFLETQPCMRAGGEGVADVGVAFEAGFITDESGTLDLRGSNDGSIGGGTGIEEQNQRPDAERHEVSGEPFPRLHDRPPALSTLKHIQYIILWLRVMNRNKCSQKK</sequence>
<name>B9XJX8_PEDPL</name>
<reference evidence="2 3" key="1">
    <citation type="journal article" date="2011" name="J. Bacteriol.">
        <title>Genome sequence of 'Pedosphaera parvula' Ellin514, an aerobic Verrucomicrobial isolate from pasture soil.</title>
        <authorList>
            <person name="Kant R."/>
            <person name="van Passel M.W."/>
            <person name="Sangwan P."/>
            <person name="Palva A."/>
            <person name="Lucas S."/>
            <person name="Copeland A."/>
            <person name="Lapidus A."/>
            <person name="Glavina Del Rio T."/>
            <person name="Dalin E."/>
            <person name="Tice H."/>
            <person name="Bruce D."/>
            <person name="Goodwin L."/>
            <person name="Pitluck S."/>
            <person name="Chertkov O."/>
            <person name="Larimer F.W."/>
            <person name="Land M.L."/>
            <person name="Hauser L."/>
            <person name="Brettin T.S."/>
            <person name="Detter J.C."/>
            <person name="Han S."/>
            <person name="de Vos W.M."/>
            <person name="Janssen P.H."/>
            <person name="Smidt H."/>
        </authorList>
    </citation>
    <scope>NUCLEOTIDE SEQUENCE [LARGE SCALE GENOMIC DNA]</scope>
    <source>
        <strain evidence="2 3">Ellin514</strain>
    </source>
</reference>
<keyword evidence="3" id="KW-1185">Reference proteome</keyword>
<comment type="caution">
    <text evidence="2">The sequence shown here is derived from an EMBL/GenBank/DDBJ whole genome shotgun (WGS) entry which is preliminary data.</text>
</comment>
<dbReference type="EMBL" id="ABOX02000023">
    <property type="protein sequence ID" value="EEF59801.1"/>
    <property type="molecule type" value="Genomic_DNA"/>
</dbReference>
<protein>
    <submittedName>
        <fullName evidence="2">Uncharacterized protein</fullName>
    </submittedName>
</protein>
<dbReference type="AlphaFoldDB" id="B9XJX8"/>
<proteinExistence type="predicted"/>
<evidence type="ECO:0000313" key="2">
    <source>
        <dbReference type="EMBL" id="EEF59801.1"/>
    </source>
</evidence>
<feature type="compositionally biased region" description="Basic and acidic residues" evidence="1">
    <location>
        <begin position="135"/>
        <end position="157"/>
    </location>
</feature>
<gene>
    <name evidence="2" type="ORF">Cflav_PD2808</name>
</gene>
<evidence type="ECO:0000313" key="3">
    <source>
        <dbReference type="Proteomes" id="UP000003688"/>
    </source>
</evidence>
<organism evidence="2 3">
    <name type="scientific">Pedosphaera parvula (strain Ellin514)</name>
    <dbReference type="NCBI Taxonomy" id="320771"/>
    <lineage>
        <taxon>Bacteria</taxon>
        <taxon>Pseudomonadati</taxon>
        <taxon>Verrucomicrobiota</taxon>
        <taxon>Pedosphaerae</taxon>
        <taxon>Pedosphaerales</taxon>
        <taxon>Pedosphaeraceae</taxon>
        <taxon>Pedosphaera</taxon>
    </lineage>
</organism>
<accession>B9XJX8</accession>
<evidence type="ECO:0000256" key="1">
    <source>
        <dbReference type="SAM" id="MobiDB-lite"/>
    </source>
</evidence>
<feature type="region of interest" description="Disordered" evidence="1">
    <location>
        <begin position="119"/>
        <end position="157"/>
    </location>
</feature>